<dbReference type="AlphaFoldDB" id="A3NVI0"/>
<protein>
    <submittedName>
        <fullName evidence="2">Uncharacterized protein</fullName>
    </submittedName>
</protein>
<reference evidence="2 3" key="1">
    <citation type="submission" date="2007-02" db="EMBL/GenBank/DDBJ databases">
        <authorList>
            <person name="DeShazer D."/>
            <person name="Woods D.E."/>
            <person name="Nierman W.C."/>
        </authorList>
    </citation>
    <scope>NUCLEOTIDE SEQUENCE [LARGE SCALE GENOMIC DNA]</scope>
    <source>
        <strain evidence="2 3">1106a</strain>
    </source>
</reference>
<dbReference type="Proteomes" id="UP000006738">
    <property type="component" value="Chromosome I"/>
</dbReference>
<dbReference type="EMBL" id="CP000572">
    <property type="protein sequence ID" value="ABN90213.1"/>
    <property type="molecule type" value="Genomic_DNA"/>
</dbReference>
<sequence length="37" mass="4322">MRAVRTGPLARPFAGHAHPPSRRRILRTSISEWIDRR</sequence>
<dbReference type="HOGENOM" id="CLU_3341370_0_0_4"/>
<accession>A3NVI0</accession>
<organism evidence="2 3">
    <name type="scientific">Burkholderia pseudomallei (strain 1106a)</name>
    <dbReference type="NCBI Taxonomy" id="357348"/>
    <lineage>
        <taxon>Bacteria</taxon>
        <taxon>Pseudomonadati</taxon>
        <taxon>Pseudomonadota</taxon>
        <taxon>Betaproteobacteria</taxon>
        <taxon>Burkholderiales</taxon>
        <taxon>Burkholderiaceae</taxon>
        <taxon>Burkholderia</taxon>
        <taxon>pseudomallei group</taxon>
    </lineage>
</organism>
<evidence type="ECO:0000256" key="1">
    <source>
        <dbReference type="SAM" id="MobiDB-lite"/>
    </source>
</evidence>
<evidence type="ECO:0000313" key="2">
    <source>
        <dbReference type="EMBL" id="ABN90213.1"/>
    </source>
</evidence>
<dbReference type="KEGG" id="bpl:BURPS1106A_2086"/>
<name>A3NVI0_BURP0</name>
<proteinExistence type="predicted"/>
<feature type="region of interest" description="Disordered" evidence="1">
    <location>
        <begin position="1"/>
        <end position="22"/>
    </location>
</feature>
<gene>
    <name evidence="2" type="ordered locus">BURPS1106A_2086</name>
</gene>
<evidence type="ECO:0000313" key="3">
    <source>
        <dbReference type="Proteomes" id="UP000006738"/>
    </source>
</evidence>